<reference evidence="1" key="1">
    <citation type="submission" date="2022-05" db="EMBL/GenBank/DDBJ databases">
        <title>Complete genome sequence of toluene-degrading Gulosibacter sediminis strain ACHW.36C.</title>
        <authorList>
            <person name="Wai A.C."/>
            <person name="Lai G.K."/>
            <person name="Griffin S.D."/>
            <person name="Leung F.C."/>
        </authorList>
    </citation>
    <scope>NUCLEOTIDE SEQUENCE [LARGE SCALE GENOMIC DNA]</scope>
    <source>
        <strain evidence="1">ACHW.36C</strain>
    </source>
</reference>
<proteinExistence type="predicted"/>
<organism evidence="1">
    <name type="scientific">Gulosibacter sediminis</name>
    <dbReference type="NCBI Taxonomy" id="1729695"/>
    <lineage>
        <taxon>Bacteria</taxon>
        <taxon>Bacillati</taxon>
        <taxon>Actinomycetota</taxon>
        <taxon>Actinomycetes</taxon>
        <taxon>Micrococcales</taxon>
        <taxon>Microbacteriaceae</taxon>
        <taxon>Gulosibacter</taxon>
    </lineage>
</organism>
<dbReference type="EMBL" id="CP097160">
    <property type="protein sequence ID" value="UQN15109.1"/>
    <property type="molecule type" value="Genomic_DNA"/>
</dbReference>
<name>A0ABY4MYK5_9MICO</name>
<gene>
    <name evidence="1" type="ORF">M3M28_01170</name>
</gene>
<evidence type="ECO:0000313" key="1">
    <source>
        <dbReference type="EMBL" id="UQN15109.1"/>
    </source>
</evidence>
<protein>
    <submittedName>
        <fullName evidence="1">Uncharacterized protein</fullName>
    </submittedName>
</protein>
<sequence>MSSFLIVYSRSSGEVHLRQFDGPNASREALEERFRLEAERQSRDTEIVVLNSDSEASIRRTHRRYFLREQAQSA</sequence>
<accession>A0ABY4MYK5</accession>